<comment type="function">
    <text evidence="7">Thiolesterase that catalyzes the hydrolysis of S-D-lactoyl-glutathione to form glutathione and D-lactic acid.</text>
</comment>
<comment type="pathway">
    <text evidence="2 7">Secondary metabolite metabolism; methylglyoxal degradation; (R)-lactate from methylglyoxal: step 2/2.</text>
</comment>
<dbReference type="GO" id="GO:0004416">
    <property type="term" value="F:hydroxyacylglutathione hydrolase activity"/>
    <property type="evidence" value="ECO:0007669"/>
    <property type="project" value="UniProtKB-UniRule"/>
</dbReference>
<dbReference type="InterPro" id="IPR001279">
    <property type="entry name" value="Metallo-B-lactamas"/>
</dbReference>
<dbReference type="HAMAP" id="MF_01374">
    <property type="entry name" value="Glyoxalase_2"/>
    <property type="match status" value="1"/>
</dbReference>
<keyword evidence="4 7" id="KW-0479">Metal-binding</keyword>
<feature type="binding site" evidence="7">
    <location>
        <position position="132"/>
    </location>
    <ligand>
        <name>Zn(2+)</name>
        <dbReference type="ChEBI" id="CHEBI:29105"/>
        <label>1</label>
    </ligand>
</feature>
<dbReference type="GO" id="GO:0019243">
    <property type="term" value="P:methylglyoxal catabolic process to D-lactate via S-lactoyl-glutathione"/>
    <property type="evidence" value="ECO:0007669"/>
    <property type="project" value="UniProtKB-UniRule"/>
</dbReference>
<evidence type="ECO:0000256" key="4">
    <source>
        <dbReference type="ARBA" id="ARBA00022723"/>
    </source>
</evidence>
<evidence type="ECO:0000256" key="1">
    <source>
        <dbReference type="ARBA" id="ARBA00001623"/>
    </source>
</evidence>
<evidence type="ECO:0000256" key="2">
    <source>
        <dbReference type="ARBA" id="ARBA00004963"/>
    </source>
</evidence>
<protein>
    <recommendedName>
        <fullName evidence="7">Hydroxyacylglutathione hydrolase</fullName>
        <ecNumber evidence="7">3.1.2.6</ecNumber>
    </recommendedName>
    <alternativeName>
        <fullName evidence="7">Glyoxalase II</fullName>
        <shortName evidence="7">Glx II</shortName>
    </alternativeName>
</protein>
<comment type="subunit">
    <text evidence="7">Monomer.</text>
</comment>
<comment type="similarity">
    <text evidence="3 7">Belongs to the metallo-beta-lactamase superfamily. Glyoxalase II family.</text>
</comment>
<feature type="binding site" evidence="7">
    <location>
        <position position="60"/>
    </location>
    <ligand>
        <name>Zn(2+)</name>
        <dbReference type="ChEBI" id="CHEBI:29105"/>
        <label>2</label>
    </ligand>
</feature>
<reference evidence="9 10" key="1">
    <citation type="submission" date="2016-12" db="EMBL/GenBank/DDBJ databases">
        <authorList>
            <person name="Song W.-J."/>
            <person name="Kurnit D.M."/>
        </authorList>
    </citation>
    <scope>NUCLEOTIDE SEQUENCE [LARGE SCALE GENOMIC DNA]</scope>
    <source>
        <strain evidence="9 10">175</strain>
    </source>
</reference>
<evidence type="ECO:0000313" key="10">
    <source>
        <dbReference type="Proteomes" id="UP000192923"/>
    </source>
</evidence>
<evidence type="ECO:0000256" key="3">
    <source>
        <dbReference type="ARBA" id="ARBA00006759"/>
    </source>
</evidence>
<accession>A0A1Y6D065</accession>
<dbReference type="EMBL" id="FXAM01000001">
    <property type="protein sequence ID" value="SMF95840.1"/>
    <property type="molecule type" value="Genomic_DNA"/>
</dbReference>
<feature type="binding site" evidence="7">
    <location>
        <position position="59"/>
    </location>
    <ligand>
        <name>Zn(2+)</name>
        <dbReference type="ChEBI" id="CHEBI:29105"/>
        <label>2</label>
    </ligand>
</feature>
<dbReference type="Proteomes" id="UP000192923">
    <property type="component" value="Unassembled WGS sequence"/>
</dbReference>
<proteinExistence type="inferred from homology"/>
<dbReference type="EC" id="3.1.2.6" evidence="7"/>
<dbReference type="SMART" id="SM00849">
    <property type="entry name" value="Lactamase_B"/>
    <property type="match status" value="1"/>
</dbReference>
<dbReference type="Pfam" id="PF16123">
    <property type="entry name" value="HAGH_C"/>
    <property type="match status" value="1"/>
</dbReference>
<evidence type="ECO:0000256" key="5">
    <source>
        <dbReference type="ARBA" id="ARBA00022801"/>
    </source>
</evidence>
<dbReference type="NCBIfam" id="TIGR03413">
    <property type="entry name" value="GSH_gloB"/>
    <property type="match status" value="1"/>
</dbReference>
<dbReference type="InterPro" id="IPR050110">
    <property type="entry name" value="Glyoxalase_II_hydrolase"/>
</dbReference>
<dbReference type="PIRSF" id="PIRSF005457">
    <property type="entry name" value="Glx"/>
    <property type="match status" value="1"/>
</dbReference>
<feature type="binding site" evidence="7">
    <location>
        <position position="170"/>
    </location>
    <ligand>
        <name>Zn(2+)</name>
        <dbReference type="ChEBI" id="CHEBI:29105"/>
        <label>2</label>
    </ligand>
</feature>
<evidence type="ECO:0000256" key="7">
    <source>
        <dbReference type="HAMAP-Rule" id="MF_01374"/>
    </source>
</evidence>
<dbReference type="InterPro" id="IPR032282">
    <property type="entry name" value="HAGH_C"/>
</dbReference>
<organism evidence="9 10">
    <name type="scientific">Methylomagnum ishizawai</name>
    <dbReference type="NCBI Taxonomy" id="1760988"/>
    <lineage>
        <taxon>Bacteria</taxon>
        <taxon>Pseudomonadati</taxon>
        <taxon>Pseudomonadota</taxon>
        <taxon>Gammaproteobacteria</taxon>
        <taxon>Methylococcales</taxon>
        <taxon>Methylococcaceae</taxon>
        <taxon>Methylomagnum</taxon>
    </lineage>
</organism>
<dbReference type="InterPro" id="IPR017782">
    <property type="entry name" value="Hydroxyacylglutathione_Hdrlase"/>
</dbReference>
<dbReference type="OrthoDB" id="9802248at2"/>
<keyword evidence="5 7" id="KW-0378">Hydrolase</keyword>
<dbReference type="GO" id="GO:0046872">
    <property type="term" value="F:metal ion binding"/>
    <property type="evidence" value="ECO:0007669"/>
    <property type="project" value="UniProtKB-KW"/>
</dbReference>
<feature type="binding site" evidence="7">
    <location>
        <position position="113"/>
    </location>
    <ligand>
        <name>Zn(2+)</name>
        <dbReference type="ChEBI" id="CHEBI:29105"/>
        <label>1</label>
    </ligand>
</feature>
<feature type="domain" description="Metallo-beta-lactamase" evidence="8">
    <location>
        <begin position="12"/>
        <end position="170"/>
    </location>
</feature>
<dbReference type="InterPro" id="IPR035680">
    <property type="entry name" value="Clx_II_MBL"/>
</dbReference>
<dbReference type="InterPro" id="IPR036866">
    <property type="entry name" value="RibonucZ/Hydroxyglut_hydro"/>
</dbReference>
<name>A0A1Y6D065_9GAMM</name>
<dbReference type="PANTHER" id="PTHR43705:SF1">
    <property type="entry name" value="HYDROXYACYLGLUTATHIONE HYDROLASE GLOB"/>
    <property type="match status" value="1"/>
</dbReference>
<gene>
    <name evidence="7" type="primary">gloB</name>
    <name evidence="9" type="ORF">SAMN02949497_3215</name>
</gene>
<sequence>MLDIHQILVMRDNYVYLLRDPATGATAVVDPAAAEPVLAALARTGWKLSHILNTHHHWDHVDGNLALKQATGCKVYGAARDRGDIPGLDVALGEGDVVALGAMTALVMAVPGHTQGHLAYWFKADRALFCGDTLFAMGCGRLLGGTAEQMWNSLGCIRDLPDETLIYCAHEYTEANGRFALTLEPDNPALVERMARVRALRRDGRPTVPSSLLEERATNPFLRPDSAEIQATLGLRGAEPMRVFAETRRRKDAF</sequence>
<dbReference type="SUPFAM" id="SSF56281">
    <property type="entry name" value="Metallo-hydrolase/oxidoreductase"/>
    <property type="match status" value="1"/>
</dbReference>
<feature type="binding site" evidence="7">
    <location>
        <position position="55"/>
    </location>
    <ligand>
        <name>Zn(2+)</name>
        <dbReference type="ChEBI" id="CHEBI:29105"/>
        <label>1</label>
    </ligand>
</feature>
<dbReference type="RefSeq" id="WP_085214402.1">
    <property type="nucleotide sequence ID" value="NZ_FXAM01000001.1"/>
</dbReference>
<comment type="catalytic activity">
    <reaction evidence="1 7">
        <text>an S-(2-hydroxyacyl)glutathione + H2O = a 2-hydroxy carboxylate + glutathione + H(+)</text>
        <dbReference type="Rhea" id="RHEA:21864"/>
        <dbReference type="ChEBI" id="CHEBI:15377"/>
        <dbReference type="ChEBI" id="CHEBI:15378"/>
        <dbReference type="ChEBI" id="CHEBI:57925"/>
        <dbReference type="ChEBI" id="CHEBI:58896"/>
        <dbReference type="ChEBI" id="CHEBI:71261"/>
        <dbReference type="EC" id="3.1.2.6"/>
    </reaction>
</comment>
<evidence type="ECO:0000313" key="9">
    <source>
        <dbReference type="EMBL" id="SMF95840.1"/>
    </source>
</evidence>
<keyword evidence="6 7" id="KW-0862">Zinc</keyword>
<dbReference type="AlphaFoldDB" id="A0A1Y6D065"/>
<dbReference type="Pfam" id="PF00753">
    <property type="entry name" value="Lactamase_B"/>
    <property type="match status" value="1"/>
</dbReference>
<keyword evidence="10" id="KW-1185">Reference proteome</keyword>
<feature type="binding site" evidence="7">
    <location>
        <position position="57"/>
    </location>
    <ligand>
        <name>Zn(2+)</name>
        <dbReference type="ChEBI" id="CHEBI:29105"/>
        <label>1</label>
    </ligand>
</feature>
<dbReference type="STRING" id="1760988.SAMN02949497_3215"/>
<dbReference type="CDD" id="cd07723">
    <property type="entry name" value="hydroxyacylglutathione_hydrolase_MBL-fold"/>
    <property type="match status" value="1"/>
</dbReference>
<feature type="binding site" evidence="7">
    <location>
        <position position="132"/>
    </location>
    <ligand>
        <name>Zn(2+)</name>
        <dbReference type="ChEBI" id="CHEBI:29105"/>
        <label>2</label>
    </ligand>
</feature>
<evidence type="ECO:0000256" key="6">
    <source>
        <dbReference type="ARBA" id="ARBA00022833"/>
    </source>
</evidence>
<evidence type="ECO:0000259" key="8">
    <source>
        <dbReference type="SMART" id="SM00849"/>
    </source>
</evidence>
<dbReference type="UniPathway" id="UPA00619">
    <property type="reaction ID" value="UER00676"/>
</dbReference>
<comment type="cofactor">
    <cofactor evidence="7">
        <name>Zn(2+)</name>
        <dbReference type="ChEBI" id="CHEBI:29105"/>
    </cofactor>
    <text evidence="7">Binds 2 Zn(2+) ions per subunit.</text>
</comment>
<dbReference type="PANTHER" id="PTHR43705">
    <property type="entry name" value="HYDROXYACYLGLUTATHIONE HYDROLASE"/>
    <property type="match status" value="1"/>
</dbReference>
<dbReference type="Gene3D" id="3.60.15.10">
    <property type="entry name" value="Ribonuclease Z/Hydroxyacylglutathione hydrolase-like"/>
    <property type="match status" value="1"/>
</dbReference>